<feature type="non-terminal residue" evidence="1">
    <location>
        <position position="299"/>
    </location>
</feature>
<organism evidence="1 2">
    <name type="scientific">Schizopora paradoxa</name>
    <dbReference type="NCBI Taxonomy" id="27342"/>
    <lineage>
        <taxon>Eukaryota</taxon>
        <taxon>Fungi</taxon>
        <taxon>Dikarya</taxon>
        <taxon>Basidiomycota</taxon>
        <taxon>Agaricomycotina</taxon>
        <taxon>Agaricomycetes</taxon>
        <taxon>Hymenochaetales</taxon>
        <taxon>Schizoporaceae</taxon>
        <taxon>Schizopora</taxon>
    </lineage>
</organism>
<dbReference type="InParanoid" id="A0A0H2QYY3"/>
<feature type="non-terminal residue" evidence="1">
    <location>
        <position position="1"/>
    </location>
</feature>
<proteinExistence type="predicted"/>
<gene>
    <name evidence="1" type="ORF">SCHPADRAFT_795664</name>
</gene>
<dbReference type="EMBL" id="KQ086662">
    <property type="protein sequence ID" value="KLO04177.1"/>
    <property type="molecule type" value="Genomic_DNA"/>
</dbReference>
<dbReference type="STRING" id="27342.A0A0H2QYY3"/>
<protein>
    <submittedName>
        <fullName evidence="1">Uncharacterized protein</fullName>
    </submittedName>
</protein>
<evidence type="ECO:0000313" key="2">
    <source>
        <dbReference type="Proteomes" id="UP000053477"/>
    </source>
</evidence>
<dbReference type="Proteomes" id="UP000053477">
    <property type="component" value="Unassembled WGS sequence"/>
</dbReference>
<dbReference type="AlphaFoldDB" id="A0A0H2QYY3"/>
<reference evidence="1 2" key="1">
    <citation type="submission" date="2015-04" db="EMBL/GenBank/DDBJ databases">
        <title>Complete genome sequence of Schizopora paradoxa KUC8140, a cosmopolitan wood degrader in East Asia.</title>
        <authorList>
            <consortium name="DOE Joint Genome Institute"/>
            <person name="Min B."/>
            <person name="Park H."/>
            <person name="Jang Y."/>
            <person name="Kim J.-J."/>
            <person name="Kim K.H."/>
            <person name="Pangilinan J."/>
            <person name="Lipzen A."/>
            <person name="Riley R."/>
            <person name="Grigoriev I.V."/>
            <person name="Spatafora J.W."/>
            <person name="Choi I.-G."/>
        </authorList>
    </citation>
    <scope>NUCLEOTIDE SEQUENCE [LARGE SCALE GENOMIC DNA]</scope>
    <source>
        <strain evidence="1 2">KUC8140</strain>
    </source>
</reference>
<accession>A0A0H2QYY3</accession>
<dbReference type="OrthoDB" id="3151137at2759"/>
<sequence>DNATAELLQAVHDLLVSLLMMDIRPLQESKWNDPLQCFLAAYALREDKSFMQAHHITQPLAKCKYFIRSVVFWQANLIVDDFNGSFQDASEQICLHFLNHEKLSAYYNVCSISSYATSLVLTQPLIPNTTWNPALDVVKIDGKLLPLSTFRHGCKDLMVAIGDALQAVKMGHNIPITNLLEVGDNLSNMELGYSYLGLQKYTEEHALLKAFTTDKDSSLFYIDPDGKLCLSRRKAHEWMLKASNLNLLLGFGIHLTSGQPPRSPELCDIRTRNGERRRGIMKDHKKTFMVTLQCKAGNI</sequence>
<evidence type="ECO:0000313" key="1">
    <source>
        <dbReference type="EMBL" id="KLO04177.1"/>
    </source>
</evidence>
<name>A0A0H2QYY3_9AGAM</name>
<keyword evidence="2" id="KW-1185">Reference proteome</keyword>